<evidence type="ECO:0008006" key="5">
    <source>
        <dbReference type="Google" id="ProtNLM"/>
    </source>
</evidence>
<sequence length="247" mass="26514">MHMRVAFALSLLAALMSGCASHSNKTPDGTWINQAAIDAAAEGGNLRQSLLAYGPTLEWNVNTAAGQATSYNGFELTEGKIAKDPDGSWKVNVYGSASDDLKLKGDELVQSASDSGPEQHFRMPKQAAPAGAPPGSSFERALYTAYLGGKWTIVNGDGQGSVVEFQPDGSVTGLPGNDRYALCLAGDCAAMSGEYDSMWLEKNERGNPWVFVRQGKQLEIFQAVNNAQATEMPDLRPGERHWVLEKN</sequence>
<evidence type="ECO:0000256" key="1">
    <source>
        <dbReference type="SAM" id="MobiDB-lite"/>
    </source>
</evidence>
<reference evidence="4" key="1">
    <citation type="submission" date="2016-10" db="EMBL/GenBank/DDBJ databases">
        <authorList>
            <person name="Varghese N."/>
            <person name="Submissions S."/>
        </authorList>
    </citation>
    <scope>NUCLEOTIDE SEQUENCE [LARGE SCALE GENOMIC DNA]</scope>
    <source>
        <strain evidence="4">ATCC 700689</strain>
    </source>
</reference>
<feature type="signal peptide" evidence="2">
    <location>
        <begin position="1"/>
        <end position="22"/>
    </location>
</feature>
<feature type="region of interest" description="Disordered" evidence="1">
    <location>
        <begin position="110"/>
        <end position="135"/>
    </location>
</feature>
<gene>
    <name evidence="3" type="ORF">SAMN05216605_110131</name>
</gene>
<keyword evidence="2" id="KW-0732">Signal</keyword>
<dbReference type="STRING" id="89065.SAMN05216605_110131"/>
<dbReference type="Proteomes" id="UP000182894">
    <property type="component" value="Unassembled WGS sequence"/>
</dbReference>
<feature type="chain" id="PRO_5010205090" description="Lipoprotein" evidence="2">
    <location>
        <begin position="23"/>
        <end position="247"/>
    </location>
</feature>
<evidence type="ECO:0000313" key="3">
    <source>
        <dbReference type="EMBL" id="SDI07476.1"/>
    </source>
</evidence>
<evidence type="ECO:0000256" key="2">
    <source>
        <dbReference type="SAM" id="SignalP"/>
    </source>
</evidence>
<dbReference type="PROSITE" id="PS51257">
    <property type="entry name" value="PROKAR_LIPOPROTEIN"/>
    <property type="match status" value="1"/>
</dbReference>
<evidence type="ECO:0000313" key="4">
    <source>
        <dbReference type="Proteomes" id="UP000182894"/>
    </source>
</evidence>
<dbReference type="EMBL" id="FNCO01000010">
    <property type="protein sequence ID" value="SDI07476.1"/>
    <property type="molecule type" value="Genomic_DNA"/>
</dbReference>
<keyword evidence="4" id="KW-1185">Reference proteome</keyword>
<dbReference type="AlphaFoldDB" id="A0A1G8HL96"/>
<accession>A0A1G8HL96</accession>
<proteinExistence type="predicted"/>
<organism evidence="3 4">
    <name type="scientific">Pseudomonas abietaniphila</name>
    <dbReference type="NCBI Taxonomy" id="89065"/>
    <lineage>
        <taxon>Bacteria</taxon>
        <taxon>Pseudomonadati</taxon>
        <taxon>Pseudomonadota</taxon>
        <taxon>Gammaproteobacteria</taxon>
        <taxon>Pseudomonadales</taxon>
        <taxon>Pseudomonadaceae</taxon>
        <taxon>Pseudomonas</taxon>
    </lineage>
</organism>
<name>A0A1G8HL96_9PSED</name>
<protein>
    <recommendedName>
        <fullName evidence="5">Lipoprotein</fullName>
    </recommendedName>
</protein>